<comment type="caution">
    <text evidence="1">The sequence shown here is derived from an EMBL/GenBank/DDBJ whole genome shotgun (WGS) entry which is preliminary data.</text>
</comment>
<dbReference type="Proteomes" id="UP000246104">
    <property type="component" value="Unassembled WGS sequence"/>
</dbReference>
<dbReference type="AlphaFoldDB" id="A0A317JRX0"/>
<name>A0A317JRX0_9BACT</name>
<accession>A0A317JRX0</accession>
<reference evidence="1 2" key="1">
    <citation type="submission" date="2018-02" db="EMBL/GenBank/DDBJ databases">
        <title>Genomic Reconstructions from Amazon Rainforest and Pasture Soil Reveal Novel Insights into the Physiology of Candidate Phyla in Tropical Sites.</title>
        <authorList>
            <person name="Kroeger M.E."/>
            <person name="Delmont T."/>
            <person name="Eren A.M."/>
            <person name="Guo J."/>
            <person name="Meyer K.M."/>
            <person name="Khan K."/>
            <person name="Rodrigues J.L.M."/>
            <person name="Bohannan B.J.M."/>
            <person name="Tringe S."/>
            <person name="Borges C.D."/>
            <person name="Tiedje J."/>
            <person name="Tsai S.M."/>
            <person name="Nusslein K."/>
        </authorList>
    </citation>
    <scope>NUCLEOTIDE SEQUENCE [LARGE SCALE GENOMIC DNA]</scope>
    <source>
        <strain evidence="1">Amazon FNV 2010 28 9</strain>
    </source>
</reference>
<organism evidence="1 2">
    <name type="scientific">Candidatus Cerribacteria bacterium 'Amazon FNV 2010 28 9'</name>
    <dbReference type="NCBI Taxonomy" id="2081795"/>
    <lineage>
        <taxon>Bacteria</taxon>
        <taxon>Candidatus Cerribacteria</taxon>
    </lineage>
</organism>
<sequence>MNESFNQARFQDIEIVRNQMLTAHTHKRLNWTHISEESPTEHVVLTPALLGLLLAGLPMAEKIGSNTTACLGALAWLTYIFVSGDSFLIGYRETKARIINAVHAAAINKGVNDFLHAEYHTN</sequence>
<gene>
    <name evidence="1" type="ORF">C5B42_02200</name>
</gene>
<evidence type="ECO:0000313" key="2">
    <source>
        <dbReference type="Proteomes" id="UP000246104"/>
    </source>
</evidence>
<evidence type="ECO:0000313" key="1">
    <source>
        <dbReference type="EMBL" id="PWU23697.1"/>
    </source>
</evidence>
<protein>
    <submittedName>
        <fullName evidence="1">Uncharacterized protein</fullName>
    </submittedName>
</protein>
<proteinExistence type="predicted"/>
<dbReference type="EMBL" id="PSRQ01000025">
    <property type="protein sequence ID" value="PWU23697.1"/>
    <property type="molecule type" value="Genomic_DNA"/>
</dbReference>